<dbReference type="PANTHER" id="PTHR30158">
    <property type="entry name" value="ACRA/E-RELATED COMPONENT OF DRUG EFFLUX TRANSPORTER"/>
    <property type="match status" value="1"/>
</dbReference>
<dbReference type="InterPro" id="IPR058627">
    <property type="entry name" value="MdtA-like_C"/>
</dbReference>
<dbReference type="Pfam" id="PF25876">
    <property type="entry name" value="HH_MFP_RND"/>
    <property type="match status" value="1"/>
</dbReference>
<dbReference type="Pfam" id="PF25944">
    <property type="entry name" value="Beta-barrel_RND"/>
    <property type="match status" value="1"/>
</dbReference>
<dbReference type="FunFam" id="2.40.420.20:FF:000001">
    <property type="entry name" value="Efflux RND transporter periplasmic adaptor subunit"/>
    <property type="match status" value="1"/>
</dbReference>
<feature type="domain" description="Multidrug resistance protein MdtA-like C-terminal permuted SH3" evidence="7">
    <location>
        <begin position="308"/>
        <end position="365"/>
    </location>
</feature>
<evidence type="ECO:0000256" key="1">
    <source>
        <dbReference type="ARBA" id="ARBA00004196"/>
    </source>
</evidence>
<dbReference type="Pfam" id="PF25967">
    <property type="entry name" value="RND-MFP_C"/>
    <property type="match status" value="1"/>
</dbReference>
<dbReference type="EMBL" id="JACNJD010000378">
    <property type="protein sequence ID" value="MBC8179360.1"/>
    <property type="molecule type" value="Genomic_DNA"/>
</dbReference>
<dbReference type="GO" id="GO:0030313">
    <property type="term" value="C:cell envelope"/>
    <property type="evidence" value="ECO:0007669"/>
    <property type="project" value="UniProtKB-SubCell"/>
</dbReference>
<evidence type="ECO:0000259" key="6">
    <source>
        <dbReference type="Pfam" id="PF25944"/>
    </source>
</evidence>
<evidence type="ECO:0000256" key="3">
    <source>
        <dbReference type="SAM" id="MobiDB-lite"/>
    </source>
</evidence>
<dbReference type="Proteomes" id="UP000650524">
    <property type="component" value="Unassembled WGS sequence"/>
</dbReference>
<dbReference type="Gene3D" id="2.40.30.170">
    <property type="match status" value="1"/>
</dbReference>
<accession>A0A8J6T595</accession>
<dbReference type="SUPFAM" id="SSF111369">
    <property type="entry name" value="HlyD-like secretion proteins"/>
    <property type="match status" value="1"/>
</dbReference>
<gene>
    <name evidence="8" type="ORF">H8E19_18300</name>
</gene>
<feature type="compositionally biased region" description="Basic and acidic residues" evidence="3">
    <location>
        <begin position="384"/>
        <end position="410"/>
    </location>
</feature>
<proteinExistence type="inferred from homology"/>
<dbReference type="PROSITE" id="PS51257">
    <property type="entry name" value="PROKAR_LIPOPROTEIN"/>
    <property type="match status" value="1"/>
</dbReference>
<feature type="region of interest" description="Disordered" evidence="3">
    <location>
        <begin position="372"/>
        <end position="410"/>
    </location>
</feature>
<dbReference type="InterPro" id="IPR058625">
    <property type="entry name" value="MdtA-like_BSH"/>
</dbReference>
<protein>
    <submittedName>
        <fullName evidence="8">Efflux RND transporter periplasmic adaptor subunit</fullName>
    </submittedName>
</protein>
<dbReference type="InterPro" id="IPR058626">
    <property type="entry name" value="MdtA-like_b-barrel"/>
</dbReference>
<name>A0A8J6T595_9DELT</name>
<comment type="similarity">
    <text evidence="2">Belongs to the membrane fusion protein (MFP) (TC 8.A.1) family.</text>
</comment>
<dbReference type="GO" id="GO:0005886">
    <property type="term" value="C:plasma membrane"/>
    <property type="evidence" value="ECO:0007669"/>
    <property type="project" value="TreeGrafter"/>
</dbReference>
<dbReference type="GO" id="GO:0046677">
    <property type="term" value="P:response to antibiotic"/>
    <property type="evidence" value="ECO:0007669"/>
    <property type="project" value="TreeGrafter"/>
</dbReference>
<dbReference type="InterPro" id="IPR058624">
    <property type="entry name" value="MdtA-like_HH"/>
</dbReference>
<evidence type="ECO:0000313" key="8">
    <source>
        <dbReference type="EMBL" id="MBC8179360.1"/>
    </source>
</evidence>
<evidence type="ECO:0000313" key="9">
    <source>
        <dbReference type="Proteomes" id="UP000650524"/>
    </source>
</evidence>
<dbReference type="InterPro" id="IPR006143">
    <property type="entry name" value="RND_pump_MFP"/>
</dbReference>
<dbReference type="GO" id="GO:0022857">
    <property type="term" value="F:transmembrane transporter activity"/>
    <property type="evidence" value="ECO:0007669"/>
    <property type="project" value="InterPro"/>
</dbReference>
<comment type="subcellular location">
    <subcellularLocation>
        <location evidence="1">Cell envelope</location>
    </subcellularLocation>
</comment>
<evidence type="ECO:0000259" key="5">
    <source>
        <dbReference type="Pfam" id="PF25917"/>
    </source>
</evidence>
<evidence type="ECO:0000259" key="7">
    <source>
        <dbReference type="Pfam" id="PF25967"/>
    </source>
</evidence>
<dbReference type="AlphaFoldDB" id="A0A8J6T595"/>
<reference evidence="8 9" key="1">
    <citation type="submission" date="2020-08" db="EMBL/GenBank/DDBJ databases">
        <title>Bridging the membrane lipid divide: bacteria of the FCB group superphylum have the potential to synthesize archaeal ether lipids.</title>
        <authorList>
            <person name="Villanueva L."/>
            <person name="Von Meijenfeldt F.A.B."/>
            <person name="Westbye A.B."/>
            <person name="Yadav S."/>
            <person name="Hopmans E.C."/>
            <person name="Dutilh B.E."/>
            <person name="Sinninghe Damste J.S."/>
        </authorList>
    </citation>
    <scope>NUCLEOTIDE SEQUENCE [LARGE SCALE GENOMIC DNA]</scope>
    <source>
        <strain evidence="8">NIOZ-UU27</strain>
    </source>
</reference>
<dbReference type="Gene3D" id="1.10.287.470">
    <property type="entry name" value="Helix hairpin bin"/>
    <property type="match status" value="1"/>
</dbReference>
<dbReference type="Pfam" id="PF25917">
    <property type="entry name" value="BSH_RND"/>
    <property type="match status" value="1"/>
</dbReference>
<evidence type="ECO:0000256" key="2">
    <source>
        <dbReference type="ARBA" id="ARBA00009477"/>
    </source>
</evidence>
<feature type="domain" description="Multidrug resistance protein MdtA-like beta-barrel" evidence="6">
    <location>
        <begin position="219"/>
        <end position="298"/>
    </location>
</feature>
<dbReference type="Gene3D" id="2.40.50.100">
    <property type="match status" value="1"/>
</dbReference>
<feature type="domain" description="Multidrug resistance protein MdtA-like barrel-sandwich hybrid" evidence="5">
    <location>
        <begin position="74"/>
        <end position="210"/>
    </location>
</feature>
<dbReference type="Gene3D" id="2.40.420.20">
    <property type="match status" value="1"/>
</dbReference>
<organism evidence="8 9">
    <name type="scientific">Candidatus Desulfacyla euxinica</name>
    <dbReference type="NCBI Taxonomy" id="2841693"/>
    <lineage>
        <taxon>Bacteria</taxon>
        <taxon>Deltaproteobacteria</taxon>
        <taxon>Candidatus Desulfacyla</taxon>
    </lineage>
</organism>
<feature type="domain" description="Multidrug resistance protein MdtA-like alpha-helical hairpin" evidence="4">
    <location>
        <begin position="117"/>
        <end position="180"/>
    </location>
</feature>
<dbReference type="NCBIfam" id="TIGR01730">
    <property type="entry name" value="RND_mfp"/>
    <property type="match status" value="1"/>
</dbReference>
<evidence type="ECO:0000259" key="4">
    <source>
        <dbReference type="Pfam" id="PF25876"/>
    </source>
</evidence>
<sequence>MARNRQIRVLNRWLEPGLLMFLCWLFLLFGGCREKQKAPPASAPPEVTITEVVLKTVPVHINYVSTTESVMKEEIRARVEGFLEERRFKEGDDIKKGDLVYVIERAPFQAELEGSLAQLAKDKAALAFALEQVKRYAPLAEKDFVTQEAFDDYQTKAKEAAASVKADRAKIKQDRLNLGYCTMYSPIDGRIGRTLVNVGNLVGAGGQNTHLATIVQLDPIYVYFSPSVEEVYTILKFNKKGTPSVDLILSDGSVYPYPGKVDFIDNTANPETNTVNMRAVVPNPEKMLLPGIYVQARLFLCELPDTPLIPEQAVAEDQGGMYVLVVGKDNKVEHRKVNSRWTYESQQIIEKGLKEGEKVITAGMQMVRPGMVVNPKLASGKKGQKAESEKGDKEVSQESSKDGQKEKKSE</sequence>
<comment type="caution">
    <text evidence="8">The sequence shown here is derived from an EMBL/GenBank/DDBJ whole genome shotgun (WGS) entry which is preliminary data.</text>
</comment>